<proteinExistence type="predicted"/>
<dbReference type="RefSeq" id="WP_344795037.1">
    <property type="nucleotide sequence ID" value="NZ_BAABAU010000001.1"/>
</dbReference>
<dbReference type="Proteomes" id="UP001501594">
    <property type="component" value="Unassembled WGS sequence"/>
</dbReference>
<dbReference type="Pfam" id="PF13560">
    <property type="entry name" value="HTH_31"/>
    <property type="match status" value="1"/>
</dbReference>
<dbReference type="CDD" id="cd00093">
    <property type="entry name" value="HTH_XRE"/>
    <property type="match status" value="1"/>
</dbReference>
<sequence length="307" mass="33440">MDDQNSLGDYLRARRELVKPQDVGLRPGGVRRVAGLRREEVATLAGISSDYYLRLEQGRDRNPSVQVLEALARVLLLDQSATEYLVSLSQDQPRRPARASREIVPPSILQLLDTIGLPAFVEGRWFDVLVANPLAIALSPAFAPGHNRIRSFFTDPAERDFYVDWEKAADGLVAAFRASVGLDAKDPRFVQLVGELSIESETFRRLWARHDVRIGQGGTIRMRHPEVGLLDLSREKLLIPGENGMLLAVYHAEPGSESAAMLGILGSLSAGRGVEPGESGSARESREADAAPLDQPAAPSEGHGPTP</sequence>
<reference evidence="4" key="1">
    <citation type="journal article" date="2019" name="Int. J. Syst. Evol. Microbiol.">
        <title>The Global Catalogue of Microorganisms (GCM) 10K type strain sequencing project: providing services to taxonomists for standard genome sequencing and annotation.</title>
        <authorList>
            <consortium name="The Broad Institute Genomics Platform"/>
            <consortium name="The Broad Institute Genome Sequencing Center for Infectious Disease"/>
            <person name="Wu L."/>
            <person name="Ma J."/>
        </authorList>
    </citation>
    <scope>NUCLEOTIDE SEQUENCE [LARGE SCALE GENOMIC DNA]</scope>
    <source>
        <strain evidence="4">JCM 17442</strain>
    </source>
</reference>
<organism evidence="3 4">
    <name type="scientific">Frondihabitans peucedani</name>
    <dbReference type="NCBI Taxonomy" id="598626"/>
    <lineage>
        <taxon>Bacteria</taxon>
        <taxon>Bacillati</taxon>
        <taxon>Actinomycetota</taxon>
        <taxon>Actinomycetes</taxon>
        <taxon>Micrococcales</taxon>
        <taxon>Microbacteriaceae</taxon>
        <taxon>Frondihabitans</taxon>
    </lineage>
</organism>
<dbReference type="SMART" id="SM00530">
    <property type="entry name" value="HTH_XRE"/>
    <property type="match status" value="1"/>
</dbReference>
<comment type="caution">
    <text evidence="3">The sequence shown here is derived from an EMBL/GenBank/DDBJ whole genome shotgun (WGS) entry which is preliminary data.</text>
</comment>
<evidence type="ECO:0000313" key="3">
    <source>
        <dbReference type="EMBL" id="GAA4266105.1"/>
    </source>
</evidence>
<dbReference type="Pfam" id="PF17765">
    <property type="entry name" value="MLTR_LBD"/>
    <property type="match status" value="1"/>
</dbReference>
<protein>
    <submittedName>
        <fullName evidence="3">Helix-turn-helix transcriptional regulator</fullName>
    </submittedName>
</protein>
<dbReference type="SUPFAM" id="SSF47413">
    <property type="entry name" value="lambda repressor-like DNA-binding domains"/>
    <property type="match status" value="1"/>
</dbReference>
<dbReference type="InterPro" id="IPR010982">
    <property type="entry name" value="Lambda_DNA-bd_dom_sf"/>
</dbReference>
<gene>
    <name evidence="3" type="ORF">GCM10022256_17170</name>
</gene>
<evidence type="ECO:0000259" key="2">
    <source>
        <dbReference type="PROSITE" id="PS50943"/>
    </source>
</evidence>
<dbReference type="PROSITE" id="PS50943">
    <property type="entry name" value="HTH_CROC1"/>
    <property type="match status" value="1"/>
</dbReference>
<feature type="region of interest" description="Disordered" evidence="1">
    <location>
        <begin position="272"/>
        <end position="307"/>
    </location>
</feature>
<feature type="domain" description="HTH cro/C1-type" evidence="2">
    <location>
        <begin position="31"/>
        <end position="85"/>
    </location>
</feature>
<keyword evidence="4" id="KW-1185">Reference proteome</keyword>
<dbReference type="InterPro" id="IPR041413">
    <property type="entry name" value="MLTR_LBD"/>
</dbReference>
<feature type="compositionally biased region" description="Low complexity" evidence="1">
    <location>
        <begin position="290"/>
        <end position="299"/>
    </location>
</feature>
<dbReference type="PANTHER" id="PTHR35010">
    <property type="entry name" value="BLL4672 PROTEIN-RELATED"/>
    <property type="match status" value="1"/>
</dbReference>
<evidence type="ECO:0000256" key="1">
    <source>
        <dbReference type="SAM" id="MobiDB-lite"/>
    </source>
</evidence>
<evidence type="ECO:0000313" key="4">
    <source>
        <dbReference type="Proteomes" id="UP001501594"/>
    </source>
</evidence>
<dbReference type="Gene3D" id="3.30.450.180">
    <property type="match status" value="1"/>
</dbReference>
<accession>A0ABP8E1L1</accession>
<name>A0ABP8E1L1_9MICO</name>
<dbReference type="InterPro" id="IPR001387">
    <property type="entry name" value="Cro/C1-type_HTH"/>
</dbReference>
<dbReference type="EMBL" id="BAABAU010000001">
    <property type="protein sequence ID" value="GAA4266105.1"/>
    <property type="molecule type" value="Genomic_DNA"/>
</dbReference>
<dbReference type="Gene3D" id="1.10.260.40">
    <property type="entry name" value="lambda repressor-like DNA-binding domains"/>
    <property type="match status" value="1"/>
</dbReference>
<dbReference type="PANTHER" id="PTHR35010:SF2">
    <property type="entry name" value="BLL4672 PROTEIN"/>
    <property type="match status" value="1"/>
</dbReference>